<dbReference type="PROSITE" id="PS50249">
    <property type="entry name" value="MPN"/>
    <property type="match status" value="1"/>
</dbReference>
<evidence type="ECO:0000256" key="11">
    <source>
        <dbReference type="ARBA" id="ARBA00023049"/>
    </source>
</evidence>
<evidence type="ECO:0000313" key="15">
    <source>
        <dbReference type="EMBL" id="JAI50312.1"/>
    </source>
</evidence>
<keyword evidence="10" id="KW-0862">Zinc</keyword>
<comment type="subcellular location">
    <subcellularLocation>
        <location evidence="2">Cytoplasm</location>
    </subcellularLocation>
    <subcellularLocation>
        <location evidence="1">Nucleus</location>
    </subcellularLocation>
</comment>
<accession>A0A0K8WGV2</accession>
<dbReference type="SUPFAM" id="SSF102712">
    <property type="entry name" value="JAB1/MPN domain"/>
    <property type="match status" value="1"/>
</dbReference>
<evidence type="ECO:0000256" key="3">
    <source>
        <dbReference type="ARBA" id="ARBA00006008"/>
    </source>
</evidence>
<dbReference type="PANTHER" id="PTHR10410">
    <property type="entry name" value="EUKARYOTIC TRANSLATION INITIATION FACTOR 3 -RELATED"/>
    <property type="match status" value="1"/>
</dbReference>
<dbReference type="GO" id="GO:0005737">
    <property type="term" value="C:cytoplasm"/>
    <property type="evidence" value="ECO:0007669"/>
    <property type="project" value="UniProtKB-SubCell"/>
</dbReference>
<keyword evidence="12" id="KW-0539">Nucleus</keyword>
<dbReference type="EMBL" id="GDHF01002002">
    <property type="protein sequence ID" value="JAI50312.1"/>
    <property type="molecule type" value="Transcribed_RNA"/>
</dbReference>
<name>A0A0K8WGV2_BACLA</name>
<gene>
    <name evidence="15" type="primary">CSN5_1</name>
    <name evidence="14" type="synonym">CSN5_0</name>
    <name evidence="14" type="ORF">c0_g1_i1</name>
    <name evidence="15" type="ORF">c0_g1_i2</name>
</gene>
<dbReference type="InterPro" id="IPR000555">
    <property type="entry name" value="JAMM/MPN+_dom"/>
</dbReference>
<keyword evidence="6" id="KW-0645">Protease</keyword>
<dbReference type="AlphaFoldDB" id="A0A0K8WGV2"/>
<dbReference type="SMART" id="SM00232">
    <property type="entry name" value="JAB_MPN"/>
    <property type="match status" value="1"/>
</dbReference>
<proteinExistence type="inferred from homology"/>
<dbReference type="Pfam" id="PF01398">
    <property type="entry name" value="JAB"/>
    <property type="match status" value="1"/>
</dbReference>
<protein>
    <recommendedName>
        <fullName evidence="4">COP9 signalosome complex subunit 5</fullName>
    </recommendedName>
</protein>
<evidence type="ECO:0000256" key="6">
    <source>
        <dbReference type="ARBA" id="ARBA00022670"/>
    </source>
</evidence>
<dbReference type="GO" id="GO:0046872">
    <property type="term" value="F:metal ion binding"/>
    <property type="evidence" value="ECO:0007669"/>
    <property type="project" value="UniProtKB-KW"/>
</dbReference>
<evidence type="ECO:0000313" key="14">
    <source>
        <dbReference type="EMBL" id="JAI36119.1"/>
    </source>
</evidence>
<feature type="domain" description="MPN" evidence="13">
    <location>
        <begin position="98"/>
        <end position="235"/>
    </location>
</feature>
<evidence type="ECO:0000256" key="5">
    <source>
        <dbReference type="ARBA" id="ARBA00022490"/>
    </source>
</evidence>
<dbReference type="Pfam" id="PF18323">
    <property type="entry name" value="CSN5_C"/>
    <property type="match status" value="1"/>
</dbReference>
<evidence type="ECO:0000256" key="9">
    <source>
        <dbReference type="ARBA" id="ARBA00022801"/>
    </source>
</evidence>
<evidence type="ECO:0000256" key="1">
    <source>
        <dbReference type="ARBA" id="ARBA00004123"/>
    </source>
</evidence>
<dbReference type="FunFam" id="3.40.140.10:FF:000203">
    <property type="entry name" value="COP9 signalosome complex subunit 5"/>
    <property type="match status" value="1"/>
</dbReference>
<organism evidence="15">
    <name type="scientific">Bactrocera latifrons</name>
    <name type="common">Malaysian fruit fly</name>
    <name type="synonym">Chaetodacus latifrons</name>
    <dbReference type="NCBI Taxonomy" id="174628"/>
    <lineage>
        <taxon>Eukaryota</taxon>
        <taxon>Metazoa</taxon>
        <taxon>Ecdysozoa</taxon>
        <taxon>Arthropoda</taxon>
        <taxon>Hexapoda</taxon>
        <taxon>Insecta</taxon>
        <taxon>Pterygota</taxon>
        <taxon>Neoptera</taxon>
        <taxon>Endopterygota</taxon>
        <taxon>Diptera</taxon>
        <taxon>Brachycera</taxon>
        <taxon>Muscomorpha</taxon>
        <taxon>Tephritoidea</taxon>
        <taxon>Tephritidae</taxon>
        <taxon>Bactrocera</taxon>
        <taxon>Bactrocera</taxon>
    </lineage>
</organism>
<reference evidence="15" key="1">
    <citation type="submission" date="2015-06" db="EMBL/GenBank/DDBJ databases">
        <authorList>
            <person name="Hoefler B.C."/>
            <person name="Straight P.D."/>
        </authorList>
    </citation>
    <scope>NUCLEOTIDE SEQUENCE</scope>
</reference>
<evidence type="ECO:0000256" key="8">
    <source>
        <dbReference type="ARBA" id="ARBA00022790"/>
    </source>
</evidence>
<dbReference type="OrthoDB" id="10266268at2759"/>
<dbReference type="GO" id="GO:0008237">
    <property type="term" value="F:metallopeptidase activity"/>
    <property type="evidence" value="ECO:0007669"/>
    <property type="project" value="UniProtKB-KW"/>
</dbReference>
<dbReference type="GO" id="GO:0006508">
    <property type="term" value="P:proteolysis"/>
    <property type="evidence" value="ECO:0007669"/>
    <property type="project" value="UniProtKB-KW"/>
</dbReference>
<keyword evidence="8" id="KW-0736">Signalosome</keyword>
<comment type="similarity">
    <text evidence="3">Belongs to the peptidase M67A family. CSN5 subfamily.</text>
</comment>
<keyword evidence="5" id="KW-0963">Cytoplasm</keyword>
<dbReference type="EMBL" id="GDHF01016195">
    <property type="protein sequence ID" value="JAI36119.1"/>
    <property type="molecule type" value="Transcribed_RNA"/>
</dbReference>
<evidence type="ECO:0000256" key="2">
    <source>
        <dbReference type="ARBA" id="ARBA00004496"/>
    </source>
</evidence>
<dbReference type="Gene3D" id="3.40.140.10">
    <property type="entry name" value="Cytidine Deaminase, domain 2"/>
    <property type="match status" value="1"/>
</dbReference>
<dbReference type="CDD" id="cd08069">
    <property type="entry name" value="MPN_RPN11_CSN5"/>
    <property type="match status" value="1"/>
</dbReference>
<dbReference type="CTD" id="42000"/>
<evidence type="ECO:0000256" key="12">
    <source>
        <dbReference type="ARBA" id="ARBA00023242"/>
    </source>
</evidence>
<evidence type="ECO:0000256" key="10">
    <source>
        <dbReference type="ARBA" id="ARBA00022833"/>
    </source>
</evidence>
<keyword evidence="7" id="KW-0479">Metal-binding</keyword>
<dbReference type="GO" id="GO:0008180">
    <property type="term" value="C:COP9 signalosome"/>
    <property type="evidence" value="ECO:0007669"/>
    <property type="project" value="UniProtKB-KW"/>
</dbReference>
<sequence length="385" mass="43576">MTLFSEHNFEVSNLQLTYEFCLFFVPAICTKTVKTCVIKYNIKKANMDAETSRKTWELENNIKTLPACDEIFRYDAEQQRQILDAKPWEKDPHYFKDIKISALSLLKMVMHARSGGTLEIMGLLLGKVEDNTMIVMDAFALPVEGTETRVNAQSQAYEYMSAYIVAAKEVGRLENAIGWYHSHPGYGCWLSGIDVSTQMLNQNYQEPFVAIVVDPVRTVSAGKVCLGAFRTYPKGYKPPNEEPSEYQTIPLNKIDDFGVHCKQYYPLEVTYFKSALDRKLLDSLWNKYWVNTLGSSGLLTNTDYTTGQIFDLSEKLEQSESSLVRGPFVVTGAEGSEKRTEDKLSKATRDCSRASIELIHGLMAQIAKDKLFNKVGLGEISLRNH</sequence>
<keyword evidence="9" id="KW-0378">Hydrolase</keyword>
<dbReference type="GeneID" id="108969940"/>
<dbReference type="InterPro" id="IPR040961">
    <property type="entry name" value="CSN5_C"/>
</dbReference>
<keyword evidence="11" id="KW-0482">Metalloprotease</keyword>
<dbReference type="InterPro" id="IPR050242">
    <property type="entry name" value="JAMM_MPN+_peptidase_M67A"/>
</dbReference>
<evidence type="ECO:0000259" key="13">
    <source>
        <dbReference type="PROSITE" id="PS50249"/>
    </source>
</evidence>
<evidence type="ECO:0000256" key="7">
    <source>
        <dbReference type="ARBA" id="ARBA00022723"/>
    </source>
</evidence>
<dbReference type="InterPro" id="IPR037518">
    <property type="entry name" value="MPN"/>
</dbReference>
<evidence type="ECO:0000256" key="4">
    <source>
        <dbReference type="ARBA" id="ARBA00014880"/>
    </source>
</evidence>